<dbReference type="InterPro" id="IPR007110">
    <property type="entry name" value="Ig-like_dom"/>
</dbReference>
<evidence type="ECO:0000313" key="15">
    <source>
        <dbReference type="Proteomes" id="UP000694383"/>
    </source>
</evidence>
<evidence type="ECO:0000256" key="6">
    <source>
        <dbReference type="ARBA" id="ARBA00022859"/>
    </source>
</evidence>
<keyword evidence="10" id="KW-0393">Immunoglobulin domain</keyword>
<evidence type="ECO:0000256" key="2">
    <source>
        <dbReference type="ARBA" id="ARBA00004613"/>
    </source>
</evidence>
<name>A0A8C7X7C4_9TELE</name>
<organism evidence="14 15">
    <name type="scientific">Oryzias sinensis</name>
    <name type="common">Chinese medaka</name>
    <dbReference type="NCBI Taxonomy" id="183150"/>
    <lineage>
        <taxon>Eukaryota</taxon>
        <taxon>Metazoa</taxon>
        <taxon>Chordata</taxon>
        <taxon>Craniata</taxon>
        <taxon>Vertebrata</taxon>
        <taxon>Euteleostomi</taxon>
        <taxon>Actinopterygii</taxon>
        <taxon>Neopterygii</taxon>
        <taxon>Teleostei</taxon>
        <taxon>Neoteleostei</taxon>
        <taxon>Acanthomorphata</taxon>
        <taxon>Ovalentaria</taxon>
        <taxon>Atherinomorphae</taxon>
        <taxon>Beloniformes</taxon>
        <taxon>Adrianichthyidae</taxon>
        <taxon>Oryziinae</taxon>
        <taxon>Oryzias</taxon>
    </lineage>
</organism>
<dbReference type="Pfam" id="PF07686">
    <property type="entry name" value="V-set"/>
    <property type="match status" value="1"/>
</dbReference>
<dbReference type="InterPro" id="IPR013106">
    <property type="entry name" value="Ig_V-set"/>
</dbReference>
<dbReference type="InterPro" id="IPR003599">
    <property type="entry name" value="Ig_sub"/>
</dbReference>
<evidence type="ECO:0000259" key="13">
    <source>
        <dbReference type="PROSITE" id="PS50835"/>
    </source>
</evidence>
<dbReference type="GO" id="GO:0005576">
    <property type="term" value="C:extracellular region"/>
    <property type="evidence" value="ECO:0007669"/>
    <property type="project" value="UniProtKB-SubCell"/>
</dbReference>
<evidence type="ECO:0000256" key="5">
    <source>
        <dbReference type="ARBA" id="ARBA00022729"/>
    </source>
</evidence>
<evidence type="ECO:0000256" key="1">
    <source>
        <dbReference type="ARBA" id="ARBA00004236"/>
    </source>
</evidence>
<dbReference type="AlphaFoldDB" id="A0A8C7X7C4"/>
<keyword evidence="7" id="KW-1064">Adaptive immunity</keyword>
<evidence type="ECO:0000256" key="12">
    <source>
        <dbReference type="SAM" id="SignalP"/>
    </source>
</evidence>
<evidence type="ECO:0000313" key="14">
    <source>
        <dbReference type="Ensembl" id="ENSOSIP00000008686.1"/>
    </source>
</evidence>
<keyword evidence="9" id="KW-1015">Disulfide bond</keyword>
<dbReference type="Ensembl" id="ENSOSIT00000009255.1">
    <property type="protein sequence ID" value="ENSOSIP00000008686.1"/>
    <property type="gene ID" value="ENSOSIG00000005556.1"/>
</dbReference>
<keyword evidence="5 12" id="KW-0732">Signal</keyword>
<dbReference type="GO" id="GO:0019814">
    <property type="term" value="C:immunoglobulin complex"/>
    <property type="evidence" value="ECO:0007669"/>
    <property type="project" value="UniProtKB-KW"/>
</dbReference>
<protein>
    <recommendedName>
        <fullName evidence="13">Ig-like domain-containing protein</fullName>
    </recommendedName>
</protein>
<evidence type="ECO:0000256" key="7">
    <source>
        <dbReference type="ARBA" id="ARBA00023130"/>
    </source>
</evidence>
<feature type="chain" id="PRO_5034453794" description="Ig-like domain-containing protein" evidence="12">
    <location>
        <begin position="21"/>
        <end position="126"/>
    </location>
</feature>
<reference evidence="14" key="2">
    <citation type="submission" date="2025-09" db="UniProtKB">
        <authorList>
            <consortium name="Ensembl"/>
        </authorList>
    </citation>
    <scope>IDENTIFICATION</scope>
</reference>
<dbReference type="SMART" id="SM00409">
    <property type="entry name" value="IG"/>
    <property type="match status" value="1"/>
</dbReference>
<feature type="domain" description="Ig-like" evidence="13">
    <location>
        <begin position="20"/>
        <end position="126"/>
    </location>
</feature>
<reference evidence="14" key="1">
    <citation type="submission" date="2025-08" db="UniProtKB">
        <authorList>
            <consortium name="Ensembl"/>
        </authorList>
    </citation>
    <scope>IDENTIFICATION</scope>
</reference>
<keyword evidence="11" id="KW-1280">Immunoglobulin</keyword>
<comment type="subcellular location">
    <subcellularLocation>
        <location evidence="1">Cell membrane</location>
    </subcellularLocation>
    <subcellularLocation>
        <location evidence="2">Secreted</location>
    </subcellularLocation>
</comment>
<dbReference type="GeneTree" id="ENSGT00940000163849"/>
<keyword evidence="6" id="KW-0391">Immunity</keyword>
<evidence type="ECO:0000256" key="9">
    <source>
        <dbReference type="ARBA" id="ARBA00023157"/>
    </source>
</evidence>
<dbReference type="PROSITE" id="PS50835">
    <property type="entry name" value="IG_LIKE"/>
    <property type="match status" value="1"/>
</dbReference>
<evidence type="ECO:0000256" key="8">
    <source>
        <dbReference type="ARBA" id="ARBA00023136"/>
    </source>
</evidence>
<evidence type="ECO:0000256" key="10">
    <source>
        <dbReference type="ARBA" id="ARBA00023319"/>
    </source>
</evidence>
<dbReference type="Gene3D" id="2.60.40.10">
    <property type="entry name" value="Immunoglobulins"/>
    <property type="match status" value="1"/>
</dbReference>
<keyword evidence="3" id="KW-1003">Cell membrane</keyword>
<dbReference type="InterPro" id="IPR036179">
    <property type="entry name" value="Ig-like_dom_sf"/>
</dbReference>
<evidence type="ECO:0000256" key="4">
    <source>
        <dbReference type="ARBA" id="ARBA00022525"/>
    </source>
</evidence>
<dbReference type="SUPFAM" id="SSF48726">
    <property type="entry name" value="Immunoglobulin"/>
    <property type="match status" value="1"/>
</dbReference>
<dbReference type="GO" id="GO:0002250">
    <property type="term" value="P:adaptive immune response"/>
    <property type="evidence" value="ECO:0007669"/>
    <property type="project" value="UniProtKB-KW"/>
</dbReference>
<dbReference type="FunFam" id="2.60.40.10:FF:001072">
    <property type="entry name" value="Immunoglobulin heavy variable V1-24"/>
    <property type="match status" value="1"/>
</dbReference>
<dbReference type="Proteomes" id="UP000694383">
    <property type="component" value="Unplaced"/>
</dbReference>
<accession>A0A8C7X7C4</accession>
<evidence type="ECO:0000256" key="11">
    <source>
        <dbReference type="ARBA" id="ARBA00043265"/>
    </source>
</evidence>
<keyword evidence="15" id="KW-1185">Reference proteome</keyword>
<dbReference type="SMART" id="SM00406">
    <property type="entry name" value="IGv"/>
    <property type="match status" value="1"/>
</dbReference>
<dbReference type="PANTHER" id="PTHR23266">
    <property type="entry name" value="IMMUNOGLOBULIN HEAVY CHAIN"/>
    <property type="match status" value="1"/>
</dbReference>
<keyword evidence="8" id="KW-0472">Membrane</keyword>
<dbReference type="GO" id="GO:0005886">
    <property type="term" value="C:plasma membrane"/>
    <property type="evidence" value="ECO:0007669"/>
    <property type="project" value="UniProtKB-SubCell"/>
</dbReference>
<dbReference type="InterPro" id="IPR013783">
    <property type="entry name" value="Ig-like_fold"/>
</dbReference>
<dbReference type="InterPro" id="IPR050199">
    <property type="entry name" value="IgHV"/>
</dbReference>
<evidence type="ECO:0000256" key="3">
    <source>
        <dbReference type="ARBA" id="ARBA00022475"/>
    </source>
</evidence>
<proteinExistence type="predicted"/>
<feature type="signal peptide" evidence="12">
    <location>
        <begin position="1"/>
        <end position="20"/>
    </location>
</feature>
<keyword evidence="4" id="KW-0964">Secreted</keyword>
<sequence>MEMTQTWSLVFLLFLQGVLSQIKLDQSPNVVKRPGETVKMSCVCSGFSMTSFYIHWIRQKPGRALEWIGWMSTGSNSPTYSSSFQDRVLMTEVVSSSSQYLEISSLTAEDSAVYFCARQSTVTEDS</sequence>